<feature type="transmembrane region" description="Helical" evidence="2">
    <location>
        <begin position="2050"/>
        <end position="2071"/>
    </location>
</feature>
<evidence type="ECO:0000313" key="5">
    <source>
        <dbReference type="Proteomes" id="UP001140091"/>
    </source>
</evidence>
<feature type="compositionally biased region" description="Basic and acidic residues" evidence="1">
    <location>
        <begin position="36"/>
        <end position="48"/>
    </location>
</feature>
<feature type="region of interest" description="Disordered" evidence="1">
    <location>
        <begin position="36"/>
        <end position="58"/>
    </location>
</feature>
<feature type="transmembrane region" description="Helical" evidence="2">
    <location>
        <begin position="1993"/>
        <end position="2013"/>
    </location>
</feature>
<feature type="region of interest" description="Disordered" evidence="1">
    <location>
        <begin position="1847"/>
        <end position="1870"/>
    </location>
</feature>
<dbReference type="GO" id="GO:0042791">
    <property type="term" value="P:5S class rRNA transcription by RNA polymerase III"/>
    <property type="evidence" value="ECO:0007669"/>
    <property type="project" value="TreeGrafter"/>
</dbReference>
<feature type="region of interest" description="Disordered" evidence="1">
    <location>
        <begin position="319"/>
        <end position="554"/>
    </location>
</feature>
<dbReference type="InterPro" id="IPR046488">
    <property type="entry name" value="Sfc3/Tfc3_C"/>
</dbReference>
<feature type="region of interest" description="Disordered" evidence="1">
    <location>
        <begin position="1890"/>
        <end position="1910"/>
    </location>
</feature>
<feature type="non-terminal residue" evidence="4">
    <location>
        <position position="2367"/>
    </location>
</feature>
<name>A0A9W8MKT4_9AGAR</name>
<evidence type="ECO:0000313" key="4">
    <source>
        <dbReference type="EMBL" id="KAJ2933622.1"/>
    </source>
</evidence>
<feature type="transmembrane region" description="Helical" evidence="2">
    <location>
        <begin position="1969"/>
        <end position="1987"/>
    </location>
</feature>
<dbReference type="GO" id="GO:0000127">
    <property type="term" value="C:transcription factor TFIIIC complex"/>
    <property type="evidence" value="ECO:0007669"/>
    <property type="project" value="InterPro"/>
</dbReference>
<dbReference type="GO" id="GO:0003677">
    <property type="term" value="F:DNA binding"/>
    <property type="evidence" value="ECO:0007669"/>
    <property type="project" value="InterPro"/>
</dbReference>
<feature type="compositionally biased region" description="Basic residues" evidence="1">
    <location>
        <begin position="430"/>
        <end position="442"/>
    </location>
</feature>
<feature type="compositionally biased region" description="Polar residues" evidence="1">
    <location>
        <begin position="507"/>
        <end position="523"/>
    </location>
</feature>
<gene>
    <name evidence="4" type="ORF">H1R20_g3477</name>
</gene>
<dbReference type="Pfam" id="PF20222">
    <property type="entry name" value="DUF6581"/>
    <property type="match status" value="1"/>
</dbReference>
<evidence type="ECO:0000256" key="2">
    <source>
        <dbReference type="SAM" id="Phobius"/>
    </source>
</evidence>
<sequence length="2367" mass="263542">MDLVVKVRRGGVGTHFCIHKYFYERSSDWQAIREEETQAEEAARKGETAPEVDDEDDANSAALQFTPIDSRHLSSLPLVKARIVKLLKASQNNIHASNNLLLTLGFSNPTKTDRRFFQSRIRELIQQGVIEKVIVPSNRKKSTGSSVKCFRLVNENAEQKDGEEGILVQADDSRDDDIVGDDSGVKANITIHKQIIDLLEESGTSGMTLNELSTALANFDKRTIELFLARAEKSQPPKHLADLGIAGLMETSGRERRHRYFTVAAYQKLVAAEQLDKASAGFGDIDISEAGGFYPLHDAMFFNDIHDLQRFQDTFNRVSRPSKRQFKNPILPDGTVKQGRPRKNATKDGESSNTAKGNKRKRNATDGAEGEMEDDEASTARKKACVDSPELQPQSSSSVAKKRGRPKKVQPTDVAQGDIPEGGEDPSTSRPKKRGRPPKRKAGNVEETEPMNVTKRTRPAEQGDVPTEASIANSLLPSPPDAPPAQVTETQNPLAQAPIHAPLDAQRPNSSHDQTDPTQTAMTTEPPIPRETPAPSAGRTDTTPKGGRGRVNVSHLRRENEILRVLEEAGGIFNIQTKEFYDAHTALLDALAKAGEPTSAPVGTRTDKRTATLTIDGLETKGKVKQLKTSVTTHTGVNKPANIVYLPSVSQEQLNLFLAELARGPQPSIPSSGSAVKIQEPVEYGADPSVSSRGILPLQLLQLEQPGENKKERWSKNTARANQLFAHDDATIRDVLLAERTTLGQLYGFIVGKTARAREFHLSTLEALSSATASPNIIPGSRIVELTYFSHDIPVRLFTAYVSALSHSEQLTSLFATEEGRNTSVKDLPNDLHTQLQVGRSRARSRLLDLFELLLTLKLVTPLKPSTSMQPWIACSPHESHPTAFDIWVDHAWTSSTPHAAPSYWYFNTQAPIYLWGMSESDPPFWKTVSVANSENSREYWQLLKEASMNSHLPTPAGAAKPAEPLDFSVSTARSLRRLVSWKADYVLTWHQARFLEKSIDIASGSTVLEEEDLDTREDKLKRLCWVTSAPRSTVENYLRTAQTRIMNDQDKIRSQVRESKRLKKMEDTKVALARKAEEAKVNREKEWASLLEKVHPGDLGAAASRVERVHLRFMQAGSTKDLGKWEGEVLEALREADLASKKILKVTGKRPIVGRVHPPANASSEVPSTSNISIRSLIEQQQPLLDQGVYKRKPKGKKKAEGPQPAEEKKSVRRHRFQWNKDYDELARDASVIVRARCRSLSRLDWTALEQVFPAVPRNTVRQRLSHMRESPGSESYLRRLEDRWYGLWVKHRGTDALPDEHIESASNFNLIQHIEFLRQNVDKNALRVGFGQEREAVTDIIPRDVESLQRQYQVVEEAPAAPQWDFVWNAVVEEGREKRLLSQCLTTEIEDMPHHNQEADDIALAEAALKMAMGSPPENYNCDRASTLLKSAGEEQVSMATQRLLGKGILSKSQRDPQKQRPGRQLKISDSNQNALGGAIPSDTYQDAAALLESAQGADQAWREWPLTATDGDTVALIHLVSQGQVEFKVDTTDAQAARHTLDWNSKRAVLTTSFAPAELILADQILADLRGHGKAGISKSKLKYDQEMNADQELMLRIIHRLVETDIPLLYWSGYNDVLLVSAEHISSSAVTVSESPLVRVLPRRWLNIQGFKIQDYWNAALRAVMALVIFRPGLSQAEIRWRLRSVYDRQEQDLVGFEPKWHCEFPRYLQVTMKVPQFWSLQATSAKAKLVWTRIFFSRLTIAYFAFTVAHFVIQIGLQLRTFTINANAVSFLGSVLAEGNATSTWMPILRGSSISMCYWVSSSLDVDVETCSLVWTAEDRNGNSASGFPLDLPVSVSEAATSTSSSTSSTVSQTPTSSVASSSSAISTSTSIVAPSTTTVFVVATSTPESDDDDDEEDDVDDDDRRRRSFARRALEATRVEENGKVSVVITGGPGPEPVVLDETCLQALNWPLSILRNTKREDIVFIAFQIWVLGMSVVAILNESIPHILASLLTHVMATAWAAFQITHTANFRSSFDRVIANGACSGTTAILPGFWQARSRAEWPTLAMHILALIISCFLTWKMVKLYGWQTFKRVGASLTINRIYKIVLTMSITIQLSLFFMVVTVSLWIDQLMNGSIGDLASFTTLYKVSSFVTLAILVPWLCLGWVGVRRELRLPMFFFLIICSIYLAGWGAMFFSTTFRWTFVTWRFFSVMASASVLLTCASFILGVICRYNFGRGLLRYLGAHQNIEDDSQSSTYYNEKKDVESFAFPANTLVPTFASTYTPGDLPYRVEPNQARGPRFFNQDAPPFEEQFNSITPPPVALTRNLTDVSQMKRSDSNGSDSSYSTLRSYSSNSSSDHTRQGSQSSSSSHTKRWVIE</sequence>
<feature type="transmembrane region" description="Helical" evidence="2">
    <location>
        <begin position="2025"/>
        <end position="2044"/>
    </location>
</feature>
<dbReference type="GO" id="GO:0006384">
    <property type="term" value="P:transcription initiation at RNA polymerase III promoter"/>
    <property type="evidence" value="ECO:0007669"/>
    <property type="project" value="InterPro"/>
</dbReference>
<feature type="transmembrane region" description="Helical" evidence="2">
    <location>
        <begin position="2137"/>
        <end position="2157"/>
    </location>
</feature>
<feature type="transmembrane region" description="Helical" evidence="2">
    <location>
        <begin position="2164"/>
        <end position="2185"/>
    </location>
</feature>
<dbReference type="CDD" id="cd16169">
    <property type="entry name" value="Tau138_eWH"/>
    <property type="match status" value="1"/>
</dbReference>
<feature type="transmembrane region" description="Helical" evidence="2">
    <location>
        <begin position="2197"/>
        <end position="2219"/>
    </location>
</feature>
<comment type="caution">
    <text evidence="4">The sequence shown here is derived from an EMBL/GenBank/DDBJ whole genome shotgun (WGS) entry which is preliminary data.</text>
</comment>
<dbReference type="PANTHER" id="PTHR15180">
    <property type="entry name" value="GENERAL TRANSCRIPTION FACTOR 3C POLYPEPTIDE 1"/>
    <property type="match status" value="1"/>
</dbReference>
<feature type="compositionally biased region" description="Acidic residues" evidence="1">
    <location>
        <begin position="368"/>
        <end position="377"/>
    </location>
</feature>
<dbReference type="InterPro" id="IPR035625">
    <property type="entry name" value="Tfc3-like_eWH"/>
</dbReference>
<keyword evidence="2" id="KW-1133">Transmembrane helix</keyword>
<keyword evidence="2" id="KW-0472">Membrane</keyword>
<feature type="region of interest" description="Disordered" evidence="1">
    <location>
        <begin position="1186"/>
        <end position="1215"/>
    </location>
</feature>
<feature type="compositionally biased region" description="Low complexity" evidence="1">
    <location>
        <begin position="2327"/>
        <end position="2359"/>
    </location>
</feature>
<feature type="compositionally biased region" description="Acidic residues" evidence="1">
    <location>
        <begin position="1894"/>
        <end position="1907"/>
    </location>
</feature>
<evidence type="ECO:0000256" key="1">
    <source>
        <dbReference type="SAM" id="MobiDB-lite"/>
    </source>
</evidence>
<dbReference type="SMART" id="SM00384">
    <property type="entry name" value="AT_hook"/>
    <property type="match status" value="3"/>
</dbReference>
<dbReference type="OrthoDB" id="68020at2759"/>
<dbReference type="InterPro" id="IPR017956">
    <property type="entry name" value="AT_hook_DNA-bd_motif"/>
</dbReference>
<accession>A0A9W8MKT4</accession>
<dbReference type="Proteomes" id="UP001140091">
    <property type="component" value="Unassembled WGS sequence"/>
</dbReference>
<dbReference type="InterPro" id="IPR044210">
    <property type="entry name" value="Tfc3-like"/>
</dbReference>
<keyword evidence="5" id="KW-1185">Reference proteome</keyword>
<keyword evidence="2" id="KW-0812">Transmembrane</keyword>
<dbReference type="PANTHER" id="PTHR15180:SF1">
    <property type="entry name" value="GENERAL TRANSCRIPTION FACTOR 3C POLYPEPTIDE 1"/>
    <property type="match status" value="1"/>
</dbReference>
<reference evidence="4" key="1">
    <citation type="submission" date="2022-06" db="EMBL/GenBank/DDBJ databases">
        <title>Genome Sequence of Candolleomyces eurysporus.</title>
        <authorList>
            <person name="Buettner E."/>
        </authorList>
    </citation>
    <scope>NUCLEOTIDE SEQUENCE</scope>
    <source>
        <strain evidence="4">VTCC 930004</strain>
    </source>
</reference>
<protein>
    <recommendedName>
        <fullName evidence="3">Transcription factor tau subunit sfc3/Tfc3 C-terminal domain-containing protein</fullName>
    </recommendedName>
</protein>
<evidence type="ECO:0000259" key="3">
    <source>
        <dbReference type="Pfam" id="PF20222"/>
    </source>
</evidence>
<proteinExistence type="predicted"/>
<feature type="region of interest" description="Disordered" evidence="1">
    <location>
        <begin position="2282"/>
        <end position="2367"/>
    </location>
</feature>
<organism evidence="4 5">
    <name type="scientific">Candolleomyces eurysporus</name>
    <dbReference type="NCBI Taxonomy" id="2828524"/>
    <lineage>
        <taxon>Eukaryota</taxon>
        <taxon>Fungi</taxon>
        <taxon>Dikarya</taxon>
        <taxon>Basidiomycota</taxon>
        <taxon>Agaricomycotina</taxon>
        <taxon>Agaricomycetes</taxon>
        <taxon>Agaricomycetidae</taxon>
        <taxon>Agaricales</taxon>
        <taxon>Agaricineae</taxon>
        <taxon>Psathyrellaceae</taxon>
        <taxon>Candolleomyces</taxon>
    </lineage>
</organism>
<feature type="domain" description="Transcription factor tau subunit sfc3/Tfc3 C-terminal" evidence="3">
    <location>
        <begin position="1214"/>
        <end position="1683"/>
    </location>
</feature>
<feature type="transmembrane region" description="Helical" evidence="2">
    <location>
        <begin position="2091"/>
        <end position="2117"/>
    </location>
</feature>
<feature type="region of interest" description="Disordered" evidence="1">
    <location>
        <begin position="1449"/>
        <end position="1480"/>
    </location>
</feature>
<dbReference type="EMBL" id="JANBPK010000739">
    <property type="protein sequence ID" value="KAJ2933622.1"/>
    <property type="molecule type" value="Genomic_DNA"/>
</dbReference>
<feature type="transmembrane region" description="Helical" evidence="2">
    <location>
        <begin position="1740"/>
        <end position="1762"/>
    </location>
</feature>